<dbReference type="AlphaFoldDB" id="A0AAD0WNT6"/>
<name>A0AAD0WNT6_9BACT</name>
<dbReference type="PANTHER" id="PTHR46401:SF2">
    <property type="entry name" value="GLYCOSYLTRANSFERASE WBBK-RELATED"/>
    <property type="match status" value="1"/>
</dbReference>
<accession>A0AAD0WNT6</accession>
<organism evidence="3 4">
    <name type="scientific">Aliarcobacter skirrowii CCUG 10374</name>
    <dbReference type="NCBI Taxonomy" id="1032239"/>
    <lineage>
        <taxon>Bacteria</taxon>
        <taxon>Pseudomonadati</taxon>
        <taxon>Campylobacterota</taxon>
        <taxon>Epsilonproteobacteria</taxon>
        <taxon>Campylobacterales</taxon>
        <taxon>Arcobacteraceae</taxon>
        <taxon>Aliarcobacter</taxon>
    </lineage>
</organism>
<dbReference type="InterPro" id="IPR001296">
    <property type="entry name" value="Glyco_trans_1"/>
</dbReference>
<feature type="domain" description="Glycosyl transferase family 1" evidence="2">
    <location>
        <begin position="110"/>
        <end position="222"/>
    </location>
</feature>
<dbReference type="GO" id="GO:0016757">
    <property type="term" value="F:glycosyltransferase activity"/>
    <property type="evidence" value="ECO:0007669"/>
    <property type="project" value="InterPro"/>
</dbReference>
<dbReference type="EMBL" id="CP032099">
    <property type="protein sequence ID" value="AXX85243.1"/>
    <property type="molecule type" value="Genomic_DNA"/>
</dbReference>
<reference evidence="3 4" key="1">
    <citation type="submission" date="2018-08" db="EMBL/GenBank/DDBJ databases">
        <title>Complete genome of the Arcobacter skirrowii type strain LMG 6621.</title>
        <authorList>
            <person name="Miller W.G."/>
            <person name="Yee E."/>
            <person name="Bono J.L."/>
        </authorList>
    </citation>
    <scope>NUCLEOTIDE SEQUENCE [LARGE SCALE GENOMIC DNA]</scope>
    <source>
        <strain evidence="3 4">CCUG 10374</strain>
    </source>
</reference>
<dbReference type="Pfam" id="PF00534">
    <property type="entry name" value="Glycos_transf_1"/>
    <property type="match status" value="1"/>
</dbReference>
<dbReference type="GeneID" id="61751198"/>
<sequence length="290" mass="33671">MINTTIFYKIENRLISEIKKRDYIKVVKNSSKLLKLFGKRKYADIYFHSGILDEDSIDKIKNAKFIITNSFSNLNLIVEKTEISKEKIDVIYPSVDLEYKKPKDIKEKYKERFDLTINTRLILFSAKNFKNSGIKEFLDICSNLSYIDFKLLILGNKQQLNALDFIMPKYKSLESKIIKLEESKESSDEIFLLSDIFLLPTHNKNIASSVIKAMFCKCVVFAPINNDIKEILDIYATMDSPSDPSTPFKIDGVLYDLNELKKIQKENRKIAKQMSLEQNIAKFDDILSKI</sequence>
<dbReference type="PANTHER" id="PTHR46401">
    <property type="entry name" value="GLYCOSYLTRANSFERASE WBBK-RELATED"/>
    <property type="match status" value="1"/>
</dbReference>
<keyword evidence="1" id="KW-0808">Transferase</keyword>
<dbReference type="GO" id="GO:0009103">
    <property type="term" value="P:lipopolysaccharide biosynthetic process"/>
    <property type="evidence" value="ECO:0007669"/>
    <property type="project" value="TreeGrafter"/>
</dbReference>
<dbReference type="Proteomes" id="UP000262029">
    <property type="component" value="Chromosome"/>
</dbReference>
<proteinExistence type="predicted"/>
<evidence type="ECO:0000313" key="4">
    <source>
        <dbReference type="Proteomes" id="UP000262029"/>
    </source>
</evidence>
<evidence type="ECO:0000256" key="1">
    <source>
        <dbReference type="ARBA" id="ARBA00022679"/>
    </source>
</evidence>
<evidence type="ECO:0000313" key="3">
    <source>
        <dbReference type="EMBL" id="AXX85243.1"/>
    </source>
</evidence>
<protein>
    <submittedName>
        <fullName evidence="3">Glycosyltransferase, family 1</fullName>
    </submittedName>
</protein>
<dbReference type="SUPFAM" id="SSF53756">
    <property type="entry name" value="UDP-Glycosyltransferase/glycogen phosphorylase"/>
    <property type="match status" value="1"/>
</dbReference>
<dbReference type="Gene3D" id="3.40.50.2000">
    <property type="entry name" value="Glycogen Phosphorylase B"/>
    <property type="match status" value="2"/>
</dbReference>
<evidence type="ECO:0000259" key="2">
    <source>
        <dbReference type="Pfam" id="PF00534"/>
    </source>
</evidence>
<dbReference type="RefSeq" id="WP_170256956.1">
    <property type="nucleotide sequence ID" value="NZ_CP032099.1"/>
</dbReference>
<gene>
    <name evidence="3" type="ORF">ASKIR_1450</name>
</gene>